<keyword evidence="4" id="KW-1185">Reference proteome</keyword>
<reference evidence="2" key="1">
    <citation type="submission" date="2021-02" db="EMBL/GenBank/DDBJ databases">
        <authorList>
            <person name="Nowell W R."/>
        </authorList>
    </citation>
    <scope>NUCLEOTIDE SEQUENCE</scope>
</reference>
<keyword evidence="1" id="KW-0472">Membrane</keyword>
<dbReference type="Proteomes" id="UP000663828">
    <property type="component" value="Unassembled WGS sequence"/>
</dbReference>
<name>A0A815K6A9_ADIRI</name>
<evidence type="ECO:0000313" key="4">
    <source>
        <dbReference type="Proteomes" id="UP000663828"/>
    </source>
</evidence>
<proteinExistence type="predicted"/>
<evidence type="ECO:0000313" key="2">
    <source>
        <dbReference type="EMBL" id="CAF1389098.1"/>
    </source>
</evidence>
<evidence type="ECO:0000256" key="1">
    <source>
        <dbReference type="SAM" id="Phobius"/>
    </source>
</evidence>
<dbReference type="AlphaFoldDB" id="A0A815K6A9"/>
<sequence>MLRKAILRRFVTETLNYLRKRPGKNGMIISFLEHDANLSEGAEASPSALHSYSNALETENSDLALDYGIRTFMIGTLFGSAIVFLLYKFRLI</sequence>
<feature type="transmembrane region" description="Helical" evidence="1">
    <location>
        <begin position="67"/>
        <end position="87"/>
    </location>
</feature>
<dbReference type="EMBL" id="CAJNOR010003202">
    <property type="protein sequence ID" value="CAF1389098.1"/>
    <property type="molecule type" value="Genomic_DNA"/>
</dbReference>
<comment type="caution">
    <text evidence="2">The sequence shown here is derived from an EMBL/GenBank/DDBJ whole genome shotgun (WGS) entry which is preliminary data.</text>
</comment>
<protein>
    <submittedName>
        <fullName evidence="2">Uncharacterized protein</fullName>
    </submittedName>
</protein>
<dbReference type="Proteomes" id="UP000663852">
    <property type="component" value="Unassembled WGS sequence"/>
</dbReference>
<evidence type="ECO:0000313" key="3">
    <source>
        <dbReference type="EMBL" id="CAF1482327.1"/>
    </source>
</evidence>
<organism evidence="2 4">
    <name type="scientific">Adineta ricciae</name>
    <name type="common">Rotifer</name>
    <dbReference type="NCBI Taxonomy" id="249248"/>
    <lineage>
        <taxon>Eukaryota</taxon>
        <taxon>Metazoa</taxon>
        <taxon>Spiralia</taxon>
        <taxon>Gnathifera</taxon>
        <taxon>Rotifera</taxon>
        <taxon>Eurotatoria</taxon>
        <taxon>Bdelloidea</taxon>
        <taxon>Adinetida</taxon>
        <taxon>Adinetidae</taxon>
        <taxon>Adineta</taxon>
    </lineage>
</organism>
<accession>A0A815K6A9</accession>
<dbReference type="EMBL" id="CAJNOJ010000551">
    <property type="protein sequence ID" value="CAF1482327.1"/>
    <property type="molecule type" value="Genomic_DNA"/>
</dbReference>
<keyword evidence="1" id="KW-1133">Transmembrane helix</keyword>
<gene>
    <name evidence="3" type="ORF">EDS130_LOCUS41513</name>
    <name evidence="2" type="ORF">XAT740_LOCUS33501</name>
</gene>
<keyword evidence="1" id="KW-0812">Transmembrane</keyword>